<dbReference type="PANTHER" id="PTHR46173">
    <property type="entry name" value="CCA TRNA NUCLEOTIDYLTRANSFERASE 1, MITOCHONDRIAL"/>
    <property type="match status" value="1"/>
</dbReference>
<dbReference type="GO" id="GO:0046872">
    <property type="term" value="F:metal ion binding"/>
    <property type="evidence" value="ECO:0007669"/>
    <property type="project" value="UniProtKB-KW"/>
</dbReference>
<proteinExistence type="inferred from homology"/>
<evidence type="ECO:0000256" key="3">
    <source>
        <dbReference type="ARBA" id="ARBA00022694"/>
    </source>
</evidence>
<keyword evidence="14" id="KW-1185">Reference proteome</keyword>
<evidence type="ECO:0000256" key="1">
    <source>
        <dbReference type="ARBA" id="ARBA00001946"/>
    </source>
</evidence>
<dbReference type="Proteomes" id="UP000326354">
    <property type="component" value="Chromosome"/>
</dbReference>
<sequence length="419" mass="48945">MDDLTLATEIVSRLQQKQFIAYLCGGCVRDQLLQRKPKDYDIVTSARPEEIKKIFHVAVEVGMKFGIVCVKFKGQIFEVATFRKDGDYIDGRRPENIEFSDEIQDAKRRDFTINGLFFDPVAEKVIDHIDGQKDLQRKIVRTIGDPYERFGEDHLRLMRAIRFATQLDFALCDTTWDAVDTMSKSIETVAKERVREEFVKMLMGQDPERAIVLLKESGMLNVLFPHLLKDGVVFDKTRQMLRKFRPFTDETFALCSFLFFSFKEDNQQVVQFCEKLRFANKTHNQVMAILENGERCFHLLDLNVASLKRFLRQSNIADVLNLHCADCDINELSKKNYEFAQQSLQKFGDKLFPAKVINGYDLKEMGVPPGPLYKKILYDVEDQQLLGNINSYEQAIHYVRDKWLQRERIEIEKFEEEKI</sequence>
<keyword evidence="6" id="KW-0547">Nucleotide-binding</keyword>
<evidence type="ECO:0000259" key="12">
    <source>
        <dbReference type="Pfam" id="PF13735"/>
    </source>
</evidence>
<evidence type="ECO:0000256" key="7">
    <source>
        <dbReference type="ARBA" id="ARBA00022842"/>
    </source>
</evidence>
<dbReference type="Pfam" id="PF13735">
    <property type="entry name" value="tRNA_NucTran2_2"/>
    <property type="match status" value="1"/>
</dbReference>
<gene>
    <name evidence="13" type="ORF">UABAM_00054</name>
</gene>
<dbReference type="GO" id="GO:0016779">
    <property type="term" value="F:nucleotidyltransferase activity"/>
    <property type="evidence" value="ECO:0007669"/>
    <property type="project" value="UniProtKB-KW"/>
</dbReference>
<evidence type="ECO:0000259" key="11">
    <source>
        <dbReference type="Pfam" id="PF12627"/>
    </source>
</evidence>
<evidence type="ECO:0000256" key="6">
    <source>
        <dbReference type="ARBA" id="ARBA00022741"/>
    </source>
</evidence>
<dbReference type="InterPro" id="IPR002646">
    <property type="entry name" value="PolA_pol_head_dom"/>
</dbReference>
<organism evidence="13 14">
    <name type="scientific">Uabimicrobium amorphum</name>
    <dbReference type="NCBI Taxonomy" id="2596890"/>
    <lineage>
        <taxon>Bacteria</taxon>
        <taxon>Pseudomonadati</taxon>
        <taxon>Planctomycetota</taxon>
        <taxon>Candidatus Uabimicrobiia</taxon>
        <taxon>Candidatus Uabimicrobiales</taxon>
        <taxon>Candidatus Uabimicrobiaceae</taxon>
        <taxon>Candidatus Uabimicrobium</taxon>
    </lineage>
</organism>
<feature type="domain" description="Poly A polymerase head" evidence="10">
    <location>
        <begin position="21"/>
        <end position="141"/>
    </location>
</feature>
<keyword evidence="4" id="KW-0548">Nucleotidyltransferase</keyword>
<keyword evidence="5" id="KW-0479">Metal-binding</keyword>
<dbReference type="Gene3D" id="1.10.3090.10">
    <property type="entry name" value="cca-adding enzyme, domain 2"/>
    <property type="match status" value="1"/>
</dbReference>
<comment type="cofactor">
    <cofactor evidence="1">
        <name>Mg(2+)</name>
        <dbReference type="ChEBI" id="CHEBI:18420"/>
    </cofactor>
</comment>
<evidence type="ECO:0000256" key="9">
    <source>
        <dbReference type="RuleBase" id="RU003953"/>
    </source>
</evidence>
<dbReference type="RefSeq" id="WP_151965986.1">
    <property type="nucleotide sequence ID" value="NZ_AP019860.1"/>
</dbReference>
<name>A0A5S9IJE5_UABAM</name>
<keyword evidence="8 9" id="KW-0694">RNA-binding</keyword>
<dbReference type="KEGG" id="uam:UABAM_00054"/>
<keyword evidence="7" id="KW-0460">Magnesium</keyword>
<dbReference type="Pfam" id="PF12627">
    <property type="entry name" value="PolyA_pol_RNAbd"/>
    <property type="match status" value="1"/>
</dbReference>
<dbReference type="GO" id="GO:0000049">
    <property type="term" value="F:tRNA binding"/>
    <property type="evidence" value="ECO:0007669"/>
    <property type="project" value="TreeGrafter"/>
</dbReference>
<dbReference type="Pfam" id="PF01743">
    <property type="entry name" value="PolyA_pol"/>
    <property type="match status" value="1"/>
</dbReference>
<dbReference type="CDD" id="cd05398">
    <property type="entry name" value="NT_ClassII-CCAase"/>
    <property type="match status" value="1"/>
</dbReference>
<evidence type="ECO:0000313" key="13">
    <source>
        <dbReference type="EMBL" id="BBM81715.1"/>
    </source>
</evidence>
<dbReference type="InterPro" id="IPR043519">
    <property type="entry name" value="NT_sf"/>
</dbReference>
<dbReference type="InterPro" id="IPR032810">
    <property type="entry name" value="CCA-adding_enz_C"/>
</dbReference>
<feature type="domain" description="CCA-adding enzyme C-terminal" evidence="12">
    <location>
        <begin position="256"/>
        <end position="397"/>
    </location>
</feature>
<dbReference type="PANTHER" id="PTHR46173:SF1">
    <property type="entry name" value="CCA TRNA NUCLEOTIDYLTRANSFERASE 1, MITOCHONDRIAL"/>
    <property type="match status" value="1"/>
</dbReference>
<dbReference type="InterPro" id="IPR032828">
    <property type="entry name" value="PolyA_RNA-bd"/>
</dbReference>
<keyword evidence="3" id="KW-0819">tRNA processing</keyword>
<evidence type="ECO:0000256" key="5">
    <source>
        <dbReference type="ARBA" id="ARBA00022723"/>
    </source>
</evidence>
<dbReference type="GO" id="GO:0000166">
    <property type="term" value="F:nucleotide binding"/>
    <property type="evidence" value="ECO:0007669"/>
    <property type="project" value="UniProtKB-KW"/>
</dbReference>
<dbReference type="EMBL" id="AP019860">
    <property type="protein sequence ID" value="BBM81715.1"/>
    <property type="molecule type" value="Genomic_DNA"/>
</dbReference>
<dbReference type="InterPro" id="IPR050264">
    <property type="entry name" value="Bact_CCA-adding_enz_type3_sf"/>
</dbReference>
<dbReference type="OrthoDB" id="9805698at2"/>
<dbReference type="SUPFAM" id="SSF81301">
    <property type="entry name" value="Nucleotidyltransferase"/>
    <property type="match status" value="1"/>
</dbReference>
<evidence type="ECO:0000259" key="10">
    <source>
        <dbReference type="Pfam" id="PF01743"/>
    </source>
</evidence>
<evidence type="ECO:0000256" key="8">
    <source>
        <dbReference type="ARBA" id="ARBA00022884"/>
    </source>
</evidence>
<accession>A0A5S9IJE5</accession>
<dbReference type="AlphaFoldDB" id="A0A5S9IJE5"/>
<evidence type="ECO:0000256" key="4">
    <source>
        <dbReference type="ARBA" id="ARBA00022695"/>
    </source>
</evidence>
<dbReference type="GO" id="GO:0008033">
    <property type="term" value="P:tRNA processing"/>
    <property type="evidence" value="ECO:0007669"/>
    <property type="project" value="UniProtKB-KW"/>
</dbReference>
<keyword evidence="2 9" id="KW-0808">Transferase</keyword>
<protein>
    <submittedName>
        <fullName evidence="13">Cytidine(C)-cytidine(C)-adenosine (A)]-addingenzyme</fullName>
    </submittedName>
</protein>
<feature type="domain" description="tRNA nucleotidyltransferase/poly(A) polymerase RNA and SrmB- binding" evidence="11">
    <location>
        <begin position="168"/>
        <end position="227"/>
    </location>
</feature>
<evidence type="ECO:0000256" key="2">
    <source>
        <dbReference type="ARBA" id="ARBA00022679"/>
    </source>
</evidence>
<dbReference type="SUPFAM" id="SSF81891">
    <property type="entry name" value="Poly A polymerase C-terminal region-like"/>
    <property type="match status" value="1"/>
</dbReference>
<comment type="similarity">
    <text evidence="9">Belongs to the tRNA nucleotidyltransferase/poly(A) polymerase family.</text>
</comment>
<reference evidence="13 14" key="1">
    <citation type="submission" date="2019-08" db="EMBL/GenBank/DDBJ databases">
        <title>Complete genome sequence of Candidatus Uab amorphum.</title>
        <authorList>
            <person name="Shiratori T."/>
            <person name="Suzuki S."/>
            <person name="Kakizawa Y."/>
            <person name="Ishida K."/>
        </authorList>
    </citation>
    <scope>NUCLEOTIDE SEQUENCE [LARGE SCALE GENOMIC DNA]</scope>
    <source>
        <strain evidence="13 14">SRT547</strain>
    </source>
</reference>
<evidence type="ECO:0000313" key="14">
    <source>
        <dbReference type="Proteomes" id="UP000326354"/>
    </source>
</evidence>
<dbReference type="Gene3D" id="3.30.460.10">
    <property type="entry name" value="Beta Polymerase, domain 2"/>
    <property type="match status" value="1"/>
</dbReference>